<feature type="transmembrane region" description="Helical" evidence="7">
    <location>
        <begin position="46"/>
        <end position="65"/>
    </location>
</feature>
<keyword evidence="4 7" id="KW-0812">Transmembrane</keyword>
<name>A0ABY9JSA2_9BACI</name>
<gene>
    <name evidence="9" type="ORF">LC087_15995</name>
</gene>
<evidence type="ECO:0000313" key="9">
    <source>
        <dbReference type="EMBL" id="WLR42222.1"/>
    </source>
</evidence>
<dbReference type="PANTHER" id="PTHR43414:SF1">
    <property type="entry name" value="PEPTIDE PERMEASE"/>
    <property type="match status" value="1"/>
</dbReference>
<sequence>MKKIFTIHPLSLNIIIGTLFVRMMTFMTFPFLTVYLTTVKGASPTAAGAVIGISALFRLFGGFIGGHLTDRFGRKKVMLSSISIWTFVYIGFALADTIPMFLILNSLSGLCSSFFEPASKAALSDVTKPKNKLLVFNLRYTAINLGAAAGPLIGLQLSTAQSTIGFWFIAIINALYALSLLITFSHYHEDINNESEAKEKVTFVQSLSILKQDTIFLLVLIGSSIGIFGYSHMNSTLPQYFAHAPSIEYGVSLFAILLVTNAITVIVVQFPVTRIGKHFSPLLSVMLGTTMVSVGLMLFGLFSNPVMLFISMIVFTIGEVMMFSMVDVLIDEIAPHDRKGFYFGAMSFMTIGGVLAPVVGGFLMQSLGFHSGKMIFSVLAICSSSGFPILLLASKLLQQKKNQIISANKGA</sequence>
<feature type="transmembrane region" description="Helical" evidence="7">
    <location>
        <begin position="282"/>
        <end position="302"/>
    </location>
</feature>
<dbReference type="PROSITE" id="PS50850">
    <property type="entry name" value="MFS"/>
    <property type="match status" value="1"/>
</dbReference>
<feature type="transmembrane region" description="Helical" evidence="7">
    <location>
        <begin position="164"/>
        <end position="184"/>
    </location>
</feature>
<feature type="transmembrane region" description="Helical" evidence="7">
    <location>
        <begin position="308"/>
        <end position="329"/>
    </location>
</feature>
<dbReference type="RefSeq" id="WP_226543323.1">
    <property type="nucleotide sequence ID" value="NZ_CP129013.1"/>
</dbReference>
<keyword evidence="3" id="KW-1003">Cell membrane</keyword>
<dbReference type="Pfam" id="PF07690">
    <property type="entry name" value="MFS_1"/>
    <property type="match status" value="1"/>
</dbReference>
<evidence type="ECO:0000259" key="8">
    <source>
        <dbReference type="PROSITE" id="PS50850"/>
    </source>
</evidence>
<reference evidence="9 10" key="1">
    <citation type="submission" date="2023-06" db="EMBL/GenBank/DDBJ databases">
        <title>Five Gram-positive bacteria isolated from mangrove sediments in Shenzhen, Guangdong, China.</title>
        <authorList>
            <person name="Yu S."/>
            <person name="Zheng W."/>
            <person name="Huang Y."/>
        </authorList>
    </citation>
    <scope>NUCLEOTIDE SEQUENCE [LARGE SCALE GENOMIC DNA]</scope>
    <source>
        <strain evidence="9 10">SaN35-3</strain>
    </source>
</reference>
<dbReference type="PANTHER" id="PTHR43414">
    <property type="entry name" value="MULTIDRUG RESISTANCE PROTEIN MDTG"/>
    <property type="match status" value="1"/>
</dbReference>
<dbReference type="SUPFAM" id="SSF103473">
    <property type="entry name" value="MFS general substrate transporter"/>
    <property type="match status" value="1"/>
</dbReference>
<protein>
    <submittedName>
        <fullName evidence="9">MFS transporter</fullName>
    </submittedName>
</protein>
<keyword evidence="5 7" id="KW-1133">Transmembrane helix</keyword>
<dbReference type="CDD" id="cd17329">
    <property type="entry name" value="MFS_MdtH_MDR_like"/>
    <property type="match status" value="1"/>
</dbReference>
<dbReference type="Gene3D" id="1.20.1250.20">
    <property type="entry name" value="MFS general substrate transporter like domains"/>
    <property type="match status" value="1"/>
</dbReference>
<accession>A0ABY9JSA2</accession>
<feature type="transmembrane region" description="Helical" evidence="7">
    <location>
        <begin position="341"/>
        <end position="363"/>
    </location>
</feature>
<proteinExistence type="predicted"/>
<dbReference type="InterPro" id="IPR011701">
    <property type="entry name" value="MFS"/>
</dbReference>
<dbReference type="Proteomes" id="UP001197974">
    <property type="component" value="Chromosome"/>
</dbReference>
<feature type="domain" description="Major facilitator superfamily (MFS) profile" evidence="8">
    <location>
        <begin position="10"/>
        <end position="398"/>
    </location>
</feature>
<evidence type="ECO:0000256" key="2">
    <source>
        <dbReference type="ARBA" id="ARBA00022448"/>
    </source>
</evidence>
<evidence type="ECO:0000256" key="7">
    <source>
        <dbReference type="SAM" id="Phobius"/>
    </source>
</evidence>
<evidence type="ECO:0000256" key="3">
    <source>
        <dbReference type="ARBA" id="ARBA00022475"/>
    </source>
</evidence>
<feature type="transmembrane region" description="Helical" evidence="7">
    <location>
        <begin position="12"/>
        <end position="34"/>
    </location>
</feature>
<dbReference type="InterPro" id="IPR036259">
    <property type="entry name" value="MFS_trans_sf"/>
</dbReference>
<feature type="transmembrane region" description="Helical" evidence="7">
    <location>
        <begin position="251"/>
        <end position="270"/>
    </location>
</feature>
<evidence type="ECO:0000256" key="1">
    <source>
        <dbReference type="ARBA" id="ARBA00004651"/>
    </source>
</evidence>
<evidence type="ECO:0000256" key="5">
    <source>
        <dbReference type="ARBA" id="ARBA00022989"/>
    </source>
</evidence>
<organism evidence="9 10">
    <name type="scientific">Bacillus carboniphilus</name>
    <dbReference type="NCBI Taxonomy" id="86663"/>
    <lineage>
        <taxon>Bacteria</taxon>
        <taxon>Bacillati</taxon>
        <taxon>Bacillota</taxon>
        <taxon>Bacilli</taxon>
        <taxon>Bacillales</taxon>
        <taxon>Bacillaceae</taxon>
        <taxon>Bacillus</taxon>
    </lineage>
</organism>
<keyword evidence="6 7" id="KW-0472">Membrane</keyword>
<evidence type="ECO:0000256" key="6">
    <source>
        <dbReference type="ARBA" id="ARBA00023136"/>
    </source>
</evidence>
<feature type="transmembrane region" description="Helical" evidence="7">
    <location>
        <begin position="214"/>
        <end position="231"/>
    </location>
</feature>
<comment type="subcellular location">
    <subcellularLocation>
        <location evidence="1">Cell membrane</location>
        <topology evidence="1">Multi-pass membrane protein</topology>
    </subcellularLocation>
</comment>
<dbReference type="InterPro" id="IPR020846">
    <property type="entry name" value="MFS_dom"/>
</dbReference>
<keyword evidence="10" id="KW-1185">Reference proteome</keyword>
<keyword evidence="2" id="KW-0813">Transport</keyword>
<dbReference type="EMBL" id="CP129013">
    <property type="protein sequence ID" value="WLR42222.1"/>
    <property type="molecule type" value="Genomic_DNA"/>
</dbReference>
<evidence type="ECO:0000256" key="4">
    <source>
        <dbReference type="ARBA" id="ARBA00022692"/>
    </source>
</evidence>
<feature type="transmembrane region" description="Helical" evidence="7">
    <location>
        <begin position="375"/>
        <end position="393"/>
    </location>
</feature>
<evidence type="ECO:0000313" key="10">
    <source>
        <dbReference type="Proteomes" id="UP001197974"/>
    </source>
</evidence>
<feature type="transmembrane region" description="Helical" evidence="7">
    <location>
        <begin position="77"/>
        <end position="95"/>
    </location>
</feature>